<dbReference type="Gene3D" id="3.40.50.970">
    <property type="match status" value="1"/>
</dbReference>
<accession>A0AB33Z3A4</accession>
<keyword evidence="4 6" id="KW-0670">Pyruvate</keyword>
<dbReference type="AlphaFoldDB" id="A0AB33Z3A4"/>
<dbReference type="EMBL" id="ASHL01000002">
    <property type="protein sequence ID" value="EPD13775.1"/>
    <property type="molecule type" value="Genomic_DNA"/>
</dbReference>
<evidence type="ECO:0000313" key="6">
    <source>
        <dbReference type="EMBL" id="EPD13775.1"/>
    </source>
</evidence>
<dbReference type="PANTHER" id="PTHR43380:SF1">
    <property type="entry name" value="2-OXOISOVALERATE DEHYDROGENASE SUBUNIT ALPHA, MITOCHONDRIAL"/>
    <property type="match status" value="1"/>
</dbReference>
<evidence type="ECO:0000259" key="5">
    <source>
        <dbReference type="Pfam" id="PF00676"/>
    </source>
</evidence>
<dbReference type="InterPro" id="IPR001017">
    <property type="entry name" value="DH_E1"/>
</dbReference>
<dbReference type="GO" id="GO:0009083">
    <property type="term" value="P:branched-chain amino acid catabolic process"/>
    <property type="evidence" value="ECO:0007669"/>
    <property type="project" value="TreeGrafter"/>
</dbReference>
<dbReference type="RefSeq" id="WP_016390100.1">
    <property type="nucleotide sequence ID" value="NZ_KE646806.1"/>
</dbReference>
<gene>
    <name evidence="6" type="ORF">L196_04541</name>
</gene>
<comment type="caution">
    <text evidence="6">The sequence shown here is derived from an EMBL/GenBank/DDBJ whole genome shotgun (WGS) entry which is preliminary data.</text>
</comment>
<keyword evidence="3 4" id="KW-0786">Thiamine pyrophosphate</keyword>
<keyword evidence="2 4" id="KW-0560">Oxidoreductase</keyword>
<evidence type="ECO:0000256" key="4">
    <source>
        <dbReference type="RuleBase" id="RU366007"/>
    </source>
</evidence>
<dbReference type="SUPFAM" id="SSF52518">
    <property type="entry name" value="Thiamin diphosphate-binding fold (THDP-binding)"/>
    <property type="match status" value="1"/>
</dbReference>
<comment type="catalytic activity">
    <reaction evidence="4">
        <text>N(6)-[(R)-lipoyl]-L-lysyl-[protein] + pyruvate + H(+) = N(6)-[(R)-S(8)-acetyldihydrolipoyl]-L-lysyl-[protein] + CO2</text>
        <dbReference type="Rhea" id="RHEA:19189"/>
        <dbReference type="Rhea" id="RHEA-COMP:10474"/>
        <dbReference type="Rhea" id="RHEA-COMP:10478"/>
        <dbReference type="ChEBI" id="CHEBI:15361"/>
        <dbReference type="ChEBI" id="CHEBI:15378"/>
        <dbReference type="ChEBI" id="CHEBI:16526"/>
        <dbReference type="ChEBI" id="CHEBI:83099"/>
        <dbReference type="ChEBI" id="CHEBI:83111"/>
        <dbReference type="EC" id="1.2.4.1"/>
    </reaction>
</comment>
<dbReference type="InterPro" id="IPR050771">
    <property type="entry name" value="Alpha-ketoacid_DH_E1_comp"/>
</dbReference>
<proteinExistence type="predicted"/>
<dbReference type="Proteomes" id="UP000015462">
    <property type="component" value="Unassembled WGS sequence"/>
</dbReference>
<comment type="subunit">
    <text evidence="4">Heterodimer of an alpha and a beta chain.</text>
</comment>
<dbReference type="GO" id="GO:0004739">
    <property type="term" value="F:pyruvate dehydrogenase (acetyl-transferring) activity"/>
    <property type="evidence" value="ECO:0007669"/>
    <property type="project" value="UniProtKB-UniRule"/>
</dbReference>
<evidence type="ECO:0000313" key="7">
    <source>
        <dbReference type="Proteomes" id="UP000015462"/>
    </source>
</evidence>
<organism evidence="6 7">
    <name type="scientific">Cycloclasticus pugetii</name>
    <dbReference type="NCBI Taxonomy" id="34068"/>
    <lineage>
        <taxon>Bacteria</taxon>
        <taxon>Pseudomonadati</taxon>
        <taxon>Pseudomonadota</taxon>
        <taxon>Gammaproteobacteria</taxon>
        <taxon>Thiotrichales</taxon>
        <taxon>Piscirickettsiaceae</taxon>
        <taxon>Cycloclasticus</taxon>
    </lineage>
</organism>
<protein>
    <recommendedName>
        <fullName evidence="4">Pyruvate dehydrogenase E1 component subunit alpha</fullName>
        <ecNumber evidence="4">1.2.4.1</ecNumber>
    </recommendedName>
</protein>
<dbReference type="Pfam" id="PF00676">
    <property type="entry name" value="E1_dh"/>
    <property type="match status" value="1"/>
</dbReference>
<reference evidence="6 7" key="1">
    <citation type="journal article" date="2013" name="Genome Announc.">
        <title>Genome Sequence of the Pyrene- and Fluoranthene-Degrading Bacterium Cycloclasticus sp. Strain PY97M.</title>
        <authorList>
            <person name="Cui Z."/>
            <person name="Xu G."/>
            <person name="Li Q."/>
            <person name="Gao W."/>
            <person name="Zheng L."/>
        </authorList>
    </citation>
    <scope>NUCLEOTIDE SEQUENCE [LARGE SCALE GENOMIC DNA]</scope>
    <source>
        <strain evidence="6 7">PY97M</strain>
    </source>
</reference>
<dbReference type="EC" id="1.2.4.1" evidence="4"/>
<evidence type="ECO:0000256" key="1">
    <source>
        <dbReference type="ARBA" id="ARBA00001964"/>
    </source>
</evidence>
<comment type="function">
    <text evidence="4">The pyruvate dehydrogenase complex catalyzes the overall conversion of pyruvate to acetyl-CoA and CO(2). It contains multiple copies of three enzymatic components: pyruvate dehydrogenase (E1), dihydrolipoamide acetyltransferase (E2) and lipoamide dehydrogenase (E3).</text>
</comment>
<dbReference type="InterPro" id="IPR017596">
    <property type="entry name" value="PdhA/BkdA"/>
</dbReference>
<keyword evidence="7" id="KW-1185">Reference proteome</keyword>
<evidence type="ECO:0000256" key="2">
    <source>
        <dbReference type="ARBA" id="ARBA00023002"/>
    </source>
</evidence>
<dbReference type="NCBIfam" id="TIGR03181">
    <property type="entry name" value="PDH_E1_alph_x"/>
    <property type="match status" value="1"/>
</dbReference>
<dbReference type="InterPro" id="IPR029061">
    <property type="entry name" value="THDP-binding"/>
</dbReference>
<sequence length="358" mass="40171">MSENNGTNIEYLSYLDEHGALLQPLPTPLQNRETLTQLYRTLVTSRLFDETIINLQRVGIIGTYASNRGQEAIGTAIGKAMLKDDVFIPYYRDICAQIQRGVQLEEILQYWGGDERGSHFKHQAHDFPLCVPIATQLCHAIGIAFALKYKSTSKVAVVTCGDGATSKGDFYESLNIAGAMSLPTLFIVNNNQWAISVPLAQQTASKTLAHKALAVGIDAIRVDGNDVLGMLISIENALEKIRTNQRPFFIEAITYRICDHTTADDATRYINPALFEEAQHKEPLIRFKNYLTEQHSWTTDEDQQLYAAAQKQINIAVANYKQLPAQPAGEFFDHMYEKIPADLAEQKQRFLLALNHHE</sequence>
<evidence type="ECO:0000256" key="3">
    <source>
        <dbReference type="ARBA" id="ARBA00023052"/>
    </source>
</evidence>
<dbReference type="CDD" id="cd02000">
    <property type="entry name" value="TPP_E1_PDC_ADC_BCADC"/>
    <property type="match status" value="1"/>
</dbReference>
<feature type="domain" description="Dehydrogenase E1 component" evidence="5">
    <location>
        <begin position="40"/>
        <end position="325"/>
    </location>
</feature>
<comment type="cofactor">
    <cofactor evidence="1 4">
        <name>thiamine diphosphate</name>
        <dbReference type="ChEBI" id="CHEBI:58937"/>
    </cofactor>
</comment>
<name>A0AB33Z3A4_9GAMM</name>
<dbReference type="PANTHER" id="PTHR43380">
    <property type="entry name" value="2-OXOISOVALERATE DEHYDROGENASE SUBUNIT ALPHA, MITOCHONDRIAL"/>
    <property type="match status" value="1"/>
</dbReference>